<keyword evidence="1" id="KW-0678">Repressor</keyword>
<evidence type="ECO:0000256" key="6">
    <source>
        <dbReference type="ARBA" id="ARBA00023125"/>
    </source>
</evidence>
<dbReference type="EMBL" id="CP165628">
    <property type="protein sequence ID" value="XDU73858.1"/>
    <property type="molecule type" value="Genomic_DNA"/>
</dbReference>
<dbReference type="Pfam" id="PF02082">
    <property type="entry name" value="Rrf2"/>
    <property type="match status" value="1"/>
</dbReference>
<dbReference type="InterPro" id="IPR036388">
    <property type="entry name" value="WH-like_DNA-bd_sf"/>
</dbReference>
<evidence type="ECO:0000256" key="1">
    <source>
        <dbReference type="ARBA" id="ARBA00022491"/>
    </source>
</evidence>
<evidence type="ECO:0000256" key="2">
    <source>
        <dbReference type="ARBA" id="ARBA00022714"/>
    </source>
</evidence>
<evidence type="ECO:0000256" key="4">
    <source>
        <dbReference type="ARBA" id="ARBA00023014"/>
    </source>
</evidence>
<dbReference type="GO" id="GO:0003677">
    <property type="term" value="F:DNA binding"/>
    <property type="evidence" value="ECO:0007669"/>
    <property type="project" value="UniProtKB-KW"/>
</dbReference>
<sequence>MKLNQFTDLGLRTLIYLTQPNRETPFTIGEMASELNVSANHLVKVVHFLARQGWVNTTRGRNGGIILAKDMLEYQLGTVIRILEERADNSNELVNCHSPECVLIRHCQLKSLLHSAMLNFFEYLNQYTLADAVNNPQSLSALWRIDSLDFPGRSL</sequence>
<reference evidence="8" key="1">
    <citation type="submission" date="2024-07" db="EMBL/GenBank/DDBJ databases">
        <authorList>
            <person name="Biller S.J."/>
        </authorList>
    </citation>
    <scope>NUCLEOTIDE SEQUENCE</scope>
    <source>
        <strain evidence="8">WC2420</strain>
    </source>
</reference>
<keyword evidence="7" id="KW-0804">Transcription</keyword>
<evidence type="ECO:0000313" key="8">
    <source>
        <dbReference type="EMBL" id="XDU73858.1"/>
    </source>
</evidence>
<dbReference type="SUPFAM" id="SSF46785">
    <property type="entry name" value="Winged helix' DNA-binding domain"/>
    <property type="match status" value="1"/>
</dbReference>
<dbReference type="PROSITE" id="PS51197">
    <property type="entry name" value="HTH_RRF2_2"/>
    <property type="match status" value="1"/>
</dbReference>
<keyword evidence="2" id="KW-0001">2Fe-2S</keyword>
<dbReference type="AlphaFoldDB" id="A0AB39VTC0"/>
<dbReference type="PANTHER" id="PTHR33221">
    <property type="entry name" value="WINGED HELIX-TURN-HELIX TRANSCRIPTIONAL REGULATOR, RRF2 FAMILY"/>
    <property type="match status" value="1"/>
</dbReference>
<keyword evidence="6" id="KW-0238">DNA-binding</keyword>
<evidence type="ECO:0000256" key="3">
    <source>
        <dbReference type="ARBA" id="ARBA00023004"/>
    </source>
</evidence>
<protein>
    <submittedName>
        <fullName evidence="8">Rrf2 family transcriptional regulator</fullName>
    </submittedName>
</protein>
<keyword evidence="4" id="KW-0411">Iron-sulfur</keyword>
<keyword evidence="5" id="KW-0805">Transcription regulation</keyword>
<dbReference type="InterPro" id="IPR036390">
    <property type="entry name" value="WH_DNA-bd_sf"/>
</dbReference>
<name>A0AB39VTC0_9GAMM</name>
<dbReference type="NCBIfam" id="TIGR00738">
    <property type="entry name" value="rrf2_super"/>
    <property type="match status" value="1"/>
</dbReference>
<organism evidence="8">
    <name type="scientific">Rouxiella sp. WC2420</name>
    <dbReference type="NCBI Taxonomy" id="3234145"/>
    <lineage>
        <taxon>Bacteria</taxon>
        <taxon>Pseudomonadati</taxon>
        <taxon>Pseudomonadota</taxon>
        <taxon>Gammaproteobacteria</taxon>
        <taxon>Enterobacterales</taxon>
        <taxon>Yersiniaceae</taxon>
        <taxon>Rouxiella</taxon>
    </lineage>
</organism>
<dbReference type="InterPro" id="IPR000944">
    <property type="entry name" value="Tscrpt_reg_Rrf2"/>
</dbReference>
<dbReference type="GO" id="GO:0005829">
    <property type="term" value="C:cytosol"/>
    <property type="evidence" value="ECO:0007669"/>
    <property type="project" value="TreeGrafter"/>
</dbReference>
<dbReference type="RefSeq" id="WP_369790153.1">
    <property type="nucleotide sequence ID" value="NZ_CP165628.1"/>
</dbReference>
<gene>
    <name evidence="8" type="ORF">AB3G37_07205</name>
</gene>
<dbReference type="GO" id="GO:0003700">
    <property type="term" value="F:DNA-binding transcription factor activity"/>
    <property type="evidence" value="ECO:0007669"/>
    <property type="project" value="TreeGrafter"/>
</dbReference>
<keyword evidence="2" id="KW-0479">Metal-binding</keyword>
<dbReference type="PANTHER" id="PTHR33221:SF4">
    <property type="entry name" value="HTH-TYPE TRANSCRIPTIONAL REPRESSOR NSRR"/>
    <property type="match status" value="1"/>
</dbReference>
<accession>A0AB39VTC0</accession>
<evidence type="ECO:0000256" key="7">
    <source>
        <dbReference type="ARBA" id="ARBA00023163"/>
    </source>
</evidence>
<dbReference type="GO" id="GO:0051537">
    <property type="term" value="F:2 iron, 2 sulfur cluster binding"/>
    <property type="evidence" value="ECO:0007669"/>
    <property type="project" value="UniProtKB-KW"/>
</dbReference>
<keyword evidence="3" id="KW-0408">Iron</keyword>
<dbReference type="Gene3D" id="1.10.10.10">
    <property type="entry name" value="Winged helix-like DNA-binding domain superfamily/Winged helix DNA-binding domain"/>
    <property type="match status" value="1"/>
</dbReference>
<evidence type="ECO:0000256" key="5">
    <source>
        <dbReference type="ARBA" id="ARBA00023015"/>
    </source>
</evidence>
<proteinExistence type="predicted"/>